<feature type="domain" description="Vacuolar sorting protein 39/Transforming growth factor beta receptor-associated" evidence="1">
    <location>
        <begin position="465"/>
        <end position="565"/>
    </location>
</feature>
<dbReference type="InterPro" id="IPR032914">
    <property type="entry name" value="Vam6/VPS39/TRAP1"/>
</dbReference>
<dbReference type="InterPro" id="IPR019452">
    <property type="entry name" value="VPS39/TGF_beta_rcpt-assoc_1"/>
</dbReference>
<dbReference type="PANTHER" id="PTHR12894:SF27">
    <property type="entry name" value="TRANSFORMING GROWTH FACTOR-BETA RECEPTOR-ASSOCIATED PROTEIN 1"/>
    <property type="match status" value="1"/>
</dbReference>
<evidence type="ECO:0000313" key="2">
    <source>
        <dbReference type="EMBL" id="OQR99862.1"/>
    </source>
</evidence>
<proteinExistence type="predicted"/>
<dbReference type="OrthoDB" id="5325112at2759"/>
<name>A0A1V9ZPE3_9STRA</name>
<dbReference type="GO" id="GO:0006914">
    <property type="term" value="P:autophagy"/>
    <property type="evidence" value="ECO:0007669"/>
    <property type="project" value="TreeGrafter"/>
</dbReference>
<dbReference type="Proteomes" id="UP000243217">
    <property type="component" value="Unassembled WGS sequence"/>
</dbReference>
<protein>
    <recommendedName>
        <fullName evidence="1">Vacuolar sorting protein 39/Transforming growth factor beta receptor-associated domain-containing protein</fullName>
    </recommendedName>
</protein>
<evidence type="ECO:0000313" key="3">
    <source>
        <dbReference type="Proteomes" id="UP000243217"/>
    </source>
</evidence>
<comment type="caution">
    <text evidence="2">The sequence shown here is derived from an EMBL/GenBank/DDBJ whole genome shotgun (WGS) entry which is preliminary data.</text>
</comment>
<gene>
    <name evidence="2" type="ORF">THRCLA_06358</name>
</gene>
<dbReference type="GO" id="GO:0005737">
    <property type="term" value="C:cytoplasm"/>
    <property type="evidence" value="ECO:0007669"/>
    <property type="project" value="TreeGrafter"/>
</dbReference>
<keyword evidence="3" id="KW-1185">Reference proteome</keyword>
<evidence type="ECO:0000259" key="1">
    <source>
        <dbReference type="Pfam" id="PF10366"/>
    </source>
</evidence>
<dbReference type="STRING" id="74557.A0A1V9ZPE3"/>
<dbReference type="GO" id="GO:0034058">
    <property type="term" value="P:endosomal vesicle fusion"/>
    <property type="evidence" value="ECO:0007669"/>
    <property type="project" value="TreeGrafter"/>
</dbReference>
<sequence>MSVNAVPYDVISVDVEKGCKKAERVCVSLQSPLEPLLYVGDASGNLHAYKTSFPTSQSSGEIGMKYQQQFKRMYHDNAQLMDAWSLWITLIDTKLTLVQLPLQKEIKLTTLEETKGTIFYSAHEAAGSLVCATKPHTLLVYDWSNKNAKLIPRITHDITDKGNGLTGIMCLSSDIAVLIYKRKTILFHLDTGRTLELPSEYRDPILYGGKISGTFPTLDDFFLVWKTQGALFHYDRSENSVQLIGKPIKWPQSGPPKDIVGHFPFILAAFPDSVEVYLSMENIQSIAIKGTTFMTSLLHHSRASTIHAPLSVLVANGPCSFAVLRMQALSNLLNDYLASSRYAEAINLCSSCPIEYHLPEKELQNICLKRALQLFDNESFPEAMDHFLKSNIQPQDVLVLYPEDLLPRSYHSLVKASILQAPKTPLVGEVLERALQALITFLMSIRTQYRSEAEKNGKKELTVLIDTVLLKSYVLTNHNGLVAFCNTTPNAADVGESEVFLRAHQKWPALLAFYKTQKLYRKGLELLEELQEINRLKHNKEPQLDMVEYLRTLNDTSLIFEFSRPILETNPMLGLSIFTHRAVKSGEPDVDPMLVLGHLKSIEITKPTVVTTDDEIPIEDGNALGIEYLTQIIYANPLSTSVVSVPPALHDELVYLLLDAIQQQVSLITKKKQSMAIFHIRVHMQKGRLGSLRRQLLTFLQAPTSRYHPERLLSRTPMEMIEERAILQANMGRHEEVLRLYLHEIKDATMAEEYCNDAYGSKVADASIYTLFLQTYMRPPPSKLAFSNFRLGSSSGSLSSIGLAFVAKFMLRHAATIDVATALELLPQTTEATALSSYLQRVMELQVEARRNSQIQMQLCKIENLHVRTQLHQAHQISVDIGAQSTCTICGRKLERGAFVYDREERTIMHYACQPSA</sequence>
<dbReference type="Pfam" id="PF10366">
    <property type="entry name" value="Vps39_1"/>
    <property type="match status" value="1"/>
</dbReference>
<dbReference type="GO" id="GO:0016020">
    <property type="term" value="C:membrane"/>
    <property type="evidence" value="ECO:0007669"/>
    <property type="project" value="TreeGrafter"/>
</dbReference>
<accession>A0A1V9ZPE3</accession>
<reference evidence="2 3" key="1">
    <citation type="journal article" date="2014" name="Genome Biol. Evol.">
        <title>The secreted proteins of Achlya hypogyna and Thraustotheca clavata identify the ancestral oomycete secretome and reveal gene acquisitions by horizontal gene transfer.</title>
        <authorList>
            <person name="Misner I."/>
            <person name="Blouin N."/>
            <person name="Leonard G."/>
            <person name="Richards T.A."/>
            <person name="Lane C.E."/>
        </authorList>
    </citation>
    <scope>NUCLEOTIDE SEQUENCE [LARGE SCALE GENOMIC DNA]</scope>
    <source>
        <strain evidence="2 3">ATCC 34112</strain>
    </source>
</reference>
<dbReference type="AlphaFoldDB" id="A0A1V9ZPE3"/>
<dbReference type="EMBL" id="JNBS01001779">
    <property type="protein sequence ID" value="OQR99862.1"/>
    <property type="molecule type" value="Genomic_DNA"/>
</dbReference>
<organism evidence="2 3">
    <name type="scientific">Thraustotheca clavata</name>
    <dbReference type="NCBI Taxonomy" id="74557"/>
    <lineage>
        <taxon>Eukaryota</taxon>
        <taxon>Sar</taxon>
        <taxon>Stramenopiles</taxon>
        <taxon>Oomycota</taxon>
        <taxon>Saprolegniomycetes</taxon>
        <taxon>Saprolegniales</taxon>
        <taxon>Achlyaceae</taxon>
        <taxon>Thraustotheca</taxon>
    </lineage>
</organism>
<dbReference type="PANTHER" id="PTHR12894">
    <property type="entry name" value="CNH DOMAIN CONTAINING"/>
    <property type="match status" value="1"/>
</dbReference>